<dbReference type="PANTHER" id="PTHR19848:SF8">
    <property type="entry name" value="F-BOX AND WD REPEAT DOMAIN CONTAINING 7"/>
    <property type="match status" value="1"/>
</dbReference>
<feature type="repeat" description="WD" evidence="3">
    <location>
        <begin position="1020"/>
        <end position="1061"/>
    </location>
</feature>
<dbReference type="InterPro" id="IPR019775">
    <property type="entry name" value="WD40_repeat_CS"/>
</dbReference>
<proteinExistence type="predicted"/>
<dbReference type="InterPro" id="IPR015943">
    <property type="entry name" value="WD40/YVTN_repeat-like_dom_sf"/>
</dbReference>
<feature type="repeat" description="WD" evidence="3">
    <location>
        <begin position="1127"/>
        <end position="1163"/>
    </location>
</feature>
<keyword evidence="1 3" id="KW-0853">WD repeat</keyword>
<reference evidence="7" key="1">
    <citation type="journal article" date="2015" name="Genome Announc.">
        <title>Draft whole-genome sequence of the biocontrol agent Trichoderma harzianum T6776.</title>
        <authorList>
            <person name="Baroncelli R."/>
            <person name="Piaggeschi G."/>
            <person name="Fiorini L."/>
            <person name="Bertolini E."/>
            <person name="Zapparata A."/>
            <person name="Pe M.E."/>
            <person name="Sarrocco S."/>
            <person name="Vannacci G."/>
        </authorList>
    </citation>
    <scope>NUCLEOTIDE SEQUENCE [LARGE SCALE GENOMIC DNA]</scope>
    <source>
        <strain evidence="7">T6776</strain>
    </source>
</reference>
<dbReference type="EMBL" id="JOKZ01000450">
    <property type="protein sequence ID" value="KKO98172.1"/>
    <property type="molecule type" value="Genomic_DNA"/>
</dbReference>
<dbReference type="Gene3D" id="3.40.50.300">
    <property type="entry name" value="P-loop containing nucleotide triphosphate hydrolases"/>
    <property type="match status" value="1"/>
</dbReference>
<evidence type="ECO:0000256" key="2">
    <source>
        <dbReference type="ARBA" id="ARBA00022737"/>
    </source>
</evidence>
<dbReference type="Gene3D" id="2.130.10.10">
    <property type="entry name" value="YVTN repeat-like/Quinoprotein amine dehydrogenase"/>
    <property type="match status" value="4"/>
</dbReference>
<feature type="repeat" description="WD" evidence="3">
    <location>
        <begin position="978"/>
        <end position="1019"/>
    </location>
</feature>
<feature type="repeat" description="WD" evidence="3">
    <location>
        <begin position="895"/>
        <end position="936"/>
    </location>
</feature>
<dbReference type="SUPFAM" id="SSF50998">
    <property type="entry name" value="Quinoprotein alcohol dehydrogenase-like"/>
    <property type="match status" value="1"/>
</dbReference>
<name>A0A0F9XBX2_TRIHA</name>
<dbReference type="PROSITE" id="PS00678">
    <property type="entry name" value="WD_REPEATS_1"/>
    <property type="match status" value="6"/>
</dbReference>
<dbReference type="Pfam" id="PF24883">
    <property type="entry name" value="NPHP3_N"/>
    <property type="match status" value="1"/>
</dbReference>
<dbReference type="InterPro" id="IPR007111">
    <property type="entry name" value="NACHT_NTPase"/>
</dbReference>
<dbReference type="OrthoDB" id="4896421at2759"/>
<dbReference type="Proteomes" id="UP000034112">
    <property type="component" value="Unassembled WGS sequence"/>
</dbReference>
<dbReference type="SUPFAM" id="SSF50978">
    <property type="entry name" value="WD40 repeat-like"/>
    <property type="match status" value="1"/>
</dbReference>
<evidence type="ECO:0000313" key="7">
    <source>
        <dbReference type="Proteomes" id="UP000034112"/>
    </source>
</evidence>
<dbReference type="FunFam" id="3.40.50.300:FF:001638">
    <property type="entry name" value="NACHT and WD40 domain protein"/>
    <property type="match status" value="1"/>
</dbReference>
<dbReference type="PROSITE" id="PS50294">
    <property type="entry name" value="WD_REPEATS_REGION"/>
    <property type="match status" value="8"/>
</dbReference>
<dbReference type="SMART" id="SM00320">
    <property type="entry name" value="WD40"/>
    <property type="match status" value="12"/>
</dbReference>
<keyword evidence="2" id="KW-0677">Repeat</keyword>
<dbReference type="InterPro" id="IPR011047">
    <property type="entry name" value="Quinoprotein_ADH-like_sf"/>
</dbReference>
<evidence type="ECO:0000259" key="5">
    <source>
        <dbReference type="PROSITE" id="PS50837"/>
    </source>
</evidence>
<comment type="caution">
    <text evidence="6">The sequence shown here is derived from an EMBL/GenBank/DDBJ whole genome shotgun (WGS) entry which is preliminary data.</text>
</comment>
<evidence type="ECO:0000256" key="4">
    <source>
        <dbReference type="SAM" id="MobiDB-lite"/>
    </source>
</evidence>
<feature type="repeat" description="WD" evidence="3">
    <location>
        <begin position="671"/>
        <end position="712"/>
    </location>
</feature>
<evidence type="ECO:0000256" key="1">
    <source>
        <dbReference type="ARBA" id="ARBA00022574"/>
    </source>
</evidence>
<dbReference type="CDD" id="cd00200">
    <property type="entry name" value="WD40"/>
    <property type="match status" value="2"/>
</dbReference>
<dbReference type="PROSITE" id="PS50837">
    <property type="entry name" value="NACHT"/>
    <property type="match status" value="1"/>
</dbReference>
<accession>A0A0F9XBX2</accession>
<dbReference type="InterPro" id="IPR056884">
    <property type="entry name" value="NPHP3-like_N"/>
</dbReference>
<protein>
    <recommendedName>
        <fullName evidence="5">NACHT domain-containing protein</fullName>
    </recommendedName>
</protein>
<feature type="repeat" description="WD" evidence="3">
    <location>
        <begin position="755"/>
        <end position="796"/>
    </location>
</feature>
<sequence length="1362" mass="151689">MTMTDQERAHDRMNISDNVFGDNTQIRQGDSSEFRLDGPGSIQNNNTGSQISAVGSNASVNFHYNRGSTNKHQCLVDLRSTDPRDDKARIEHSKGHLLPGSYQWVLENAAYQQWRRTENTQVLWIKGDPGKGKTMLLCGIIDELTALEHSTNQQPGVLVSYFFCEAADARSNDATSVLRGLIYLLADKQPSLIRRIQKKHDHAGKALFEDTNAWFAVSGILTEILQDLQSKDTYLVIDALDECAPGDLPKLLNFIQASSSSRVKWIISSRNQPQIERKIKSNQRLVTLSLEQNAEHVSRSVDEYIKLRVANLSSITDNEALQGEVRNIMRRKAHGTFLWVSLVIGELDAASSWEVLHIVKELPESLKEVYRRMIRQIQKHKLWIVEMCWLLLSTAAVAYRPLQLDELALLAGIQDRDSDKLQFSAEGVDPQFITEVVKLCGSFLTILNGIVYIIHQSAKEFLTGDASRNIFLFGINYTHHAIFWKSLQIMSHVLRRDIYGLVNPTFPVDKIQERSPDPLVGVYYSCVYWVDHLEEAEQTMKQRGDAGLSNDLQDNGIVHMFLKKRTLYWLEALSLKRNISSGVLAVAKLEQLLSTQSNTSPQCFALAHDASRFILYFRPIIERYPLQTYSSALIFSPTQCLIRQHFRHEQPPWITVTPAIESQWSALLQILEGHTSSINAVSFSPDCQRLASASDDFAVLLWDANTGALLKSLTEHTSKVLSVAFSLNGEKLASGCHDGRVCLWDVDTGAMVWNAKKHDNPVLSVIFSSDHGHVTSASVGGLIWSWDVRTGALLSAFVETTNVTVTAFAPNGKRVATVLEEDGRILVSLWDVQNRMLLRTFQGSNCRVWSMIFSPDGEQLALTTYDAAAPSRRWDSVHIYDLRLFGRDFVKHKTIHGDFGRVWSAAFSPDCKTLAAGCGDGKVRLWDPTTGRLIGSLKGNTNQVNSVVFSSKGQKLASASYDGMLRLWDIHAAVPEQALVQKSRVTLMVFSPDYQQLVTASYNKTLLLWNTSTGKVQHELKGLKSRVCSVAFSSNSKVLAAGFSDGTVWLWNTKTAEQLLTLDSSTKYGNTRHSNSVVRRDNTQLVPHPRSATRWLWSMNRAPRPSDVITSTFQAWDGLSELLLKAMTSNTCHVDSVAFSPNGRLLASALYEGTILLWNRRTGVVKNILKGHTGKVNSVVFSSDGRKLASASDDSVVLGWDVASGGLLLTLQGNTDRLLSVAFSPDNKRLLSSSHNGMLWHWDVATGMLLKTYAMESTPHLSFLNESTIITDRTITSLDDLSHRSEAGGGFENHNDSKAVGWTLSEDRCWVNCNGRSVLWLPPEYRPVRSAVATQKLAIGCSSGNVLILGFASGIFEGNSRD</sequence>
<feature type="repeat" description="WD" evidence="3">
    <location>
        <begin position="1169"/>
        <end position="1210"/>
    </location>
</feature>
<dbReference type="InterPro" id="IPR027417">
    <property type="entry name" value="P-loop_NTPase"/>
</dbReference>
<feature type="repeat" description="WD" evidence="3">
    <location>
        <begin position="937"/>
        <end position="970"/>
    </location>
</feature>
<dbReference type="PROSITE" id="PS50082">
    <property type="entry name" value="WD_REPEATS_2"/>
    <property type="match status" value="10"/>
</dbReference>
<dbReference type="Pfam" id="PF00400">
    <property type="entry name" value="WD40"/>
    <property type="match status" value="10"/>
</dbReference>
<feature type="repeat" description="WD" evidence="3">
    <location>
        <begin position="1211"/>
        <end position="1252"/>
    </location>
</feature>
<feature type="compositionally biased region" description="Basic and acidic residues" evidence="4">
    <location>
        <begin position="1"/>
        <end position="14"/>
    </location>
</feature>
<dbReference type="SUPFAM" id="SSF52540">
    <property type="entry name" value="P-loop containing nucleoside triphosphate hydrolases"/>
    <property type="match status" value="1"/>
</dbReference>
<gene>
    <name evidence="6" type="ORF">THAR02_09716</name>
</gene>
<organism evidence="6 7">
    <name type="scientific">Trichoderma harzianum</name>
    <name type="common">Hypocrea lixii</name>
    <dbReference type="NCBI Taxonomy" id="5544"/>
    <lineage>
        <taxon>Eukaryota</taxon>
        <taxon>Fungi</taxon>
        <taxon>Dikarya</taxon>
        <taxon>Ascomycota</taxon>
        <taxon>Pezizomycotina</taxon>
        <taxon>Sordariomycetes</taxon>
        <taxon>Hypocreomycetidae</taxon>
        <taxon>Hypocreales</taxon>
        <taxon>Hypocreaceae</taxon>
        <taxon>Trichoderma</taxon>
    </lineage>
</organism>
<dbReference type="InterPro" id="IPR001680">
    <property type="entry name" value="WD40_rpt"/>
</dbReference>
<feature type="region of interest" description="Disordered" evidence="4">
    <location>
        <begin position="1"/>
        <end position="23"/>
    </location>
</feature>
<dbReference type="PANTHER" id="PTHR19848">
    <property type="entry name" value="WD40 REPEAT PROTEIN"/>
    <property type="match status" value="1"/>
</dbReference>
<feature type="repeat" description="WD" evidence="3">
    <location>
        <begin position="713"/>
        <end position="754"/>
    </location>
</feature>
<evidence type="ECO:0000313" key="6">
    <source>
        <dbReference type="EMBL" id="KKO98172.1"/>
    </source>
</evidence>
<dbReference type="InterPro" id="IPR036322">
    <property type="entry name" value="WD40_repeat_dom_sf"/>
</dbReference>
<evidence type="ECO:0000256" key="3">
    <source>
        <dbReference type="PROSITE-ProRule" id="PRU00221"/>
    </source>
</evidence>
<feature type="domain" description="NACHT" evidence="5">
    <location>
        <begin position="121"/>
        <end position="270"/>
    </location>
</feature>